<name>A0A381VH06_9ZZZZ</name>
<evidence type="ECO:0000256" key="7">
    <source>
        <dbReference type="ARBA" id="ARBA00048552"/>
    </source>
</evidence>
<evidence type="ECO:0000259" key="9">
    <source>
        <dbReference type="SMART" id="SM00663"/>
    </source>
</evidence>
<dbReference type="Gene3D" id="1.10.132.30">
    <property type="match status" value="1"/>
</dbReference>
<dbReference type="InterPro" id="IPR007081">
    <property type="entry name" value="RNA_pol_Rpb1_5"/>
</dbReference>
<dbReference type="Pfam" id="PF04983">
    <property type="entry name" value="RNA_pol_Rpb1_3"/>
    <property type="match status" value="1"/>
</dbReference>
<keyword evidence="4" id="KW-0548">Nucleotidyltransferase</keyword>
<dbReference type="InterPro" id="IPR012754">
    <property type="entry name" value="DNA-dir_RpoC_beta_prime_bact"/>
</dbReference>
<gene>
    <name evidence="10" type="ORF">METZ01_LOCUS92474</name>
</gene>
<dbReference type="GO" id="GO:0000428">
    <property type="term" value="C:DNA-directed RNA polymerase complex"/>
    <property type="evidence" value="ECO:0007669"/>
    <property type="project" value="UniProtKB-KW"/>
</dbReference>
<keyword evidence="6" id="KW-0804">Transcription</keyword>
<feature type="compositionally biased region" description="Acidic residues" evidence="8">
    <location>
        <begin position="1270"/>
        <end position="1281"/>
    </location>
</feature>
<dbReference type="InterPro" id="IPR042102">
    <property type="entry name" value="RNA_pol_Rpb1_3_sf"/>
</dbReference>
<evidence type="ECO:0000313" key="10">
    <source>
        <dbReference type="EMBL" id="SVA39620.1"/>
    </source>
</evidence>
<proteinExistence type="inferred from homology"/>
<dbReference type="InterPro" id="IPR000722">
    <property type="entry name" value="RNA_pol_asu"/>
</dbReference>
<comment type="catalytic activity">
    <reaction evidence="7">
        <text>RNA(n) + a ribonucleoside 5'-triphosphate = RNA(n+1) + diphosphate</text>
        <dbReference type="Rhea" id="RHEA:21248"/>
        <dbReference type="Rhea" id="RHEA-COMP:14527"/>
        <dbReference type="Rhea" id="RHEA-COMP:17342"/>
        <dbReference type="ChEBI" id="CHEBI:33019"/>
        <dbReference type="ChEBI" id="CHEBI:61557"/>
        <dbReference type="ChEBI" id="CHEBI:140395"/>
        <dbReference type="EC" id="2.7.7.6"/>
    </reaction>
</comment>
<dbReference type="Pfam" id="PF00623">
    <property type="entry name" value="RNA_pol_Rpb1_2"/>
    <property type="match status" value="1"/>
</dbReference>
<protein>
    <recommendedName>
        <fullName evidence="1">DNA-directed RNA polymerase</fullName>
        <ecNumber evidence="1">2.7.7.6</ecNumber>
    </recommendedName>
</protein>
<evidence type="ECO:0000256" key="4">
    <source>
        <dbReference type="ARBA" id="ARBA00022695"/>
    </source>
</evidence>
<dbReference type="HAMAP" id="MF_01322">
    <property type="entry name" value="RNApol_bact_RpoC"/>
    <property type="match status" value="1"/>
</dbReference>
<dbReference type="CDD" id="cd02655">
    <property type="entry name" value="RNAP_beta'_C"/>
    <property type="match status" value="1"/>
</dbReference>
<evidence type="ECO:0000256" key="5">
    <source>
        <dbReference type="ARBA" id="ARBA00022723"/>
    </source>
</evidence>
<accession>A0A381VH06</accession>
<dbReference type="SMART" id="SM00663">
    <property type="entry name" value="RPOLA_N"/>
    <property type="match status" value="1"/>
</dbReference>
<dbReference type="Gene3D" id="1.10.40.90">
    <property type="match status" value="1"/>
</dbReference>
<dbReference type="PANTHER" id="PTHR19376:SF54">
    <property type="entry name" value="DNA-DIRECTED RNA POLYMERASE SUBUNIT BETA"/>
    <property type="match status" value="1"/>
</dbReference>
<dbReference type="EMBL" id="UINC01008816">
    <property type="protein sequence ID" value="SVA39620.1"/>
    <property type="molecule type" value="Genomic_DNA"/>
</dbReference>
<dbReference type="CDD" id="cd01609">
    <property type="entry name" value="RNAP_beta'_N"/>
    <property type="match status" value="1"/>
</dbReference>
<dbReference type="Pfam" id="PF05000">
    <property type="entry name" value="RNA_pol_Rpb1_4"/>
    <property type="match status" value="1"/>
</dbReference>
<dbReference type="EC" id="2.7.7.6" evidence="1"/>
<dbReference type="GO" id="GO:0003677">
    <property type="term" value="F:DNA binding"/>
    <property type="evidence" value="ECO:0007669"/>
    <property type="project" value="InterPro"/>
</dbReference>
<evidence type="ECO:0000256" key="6">
    <source>
        <dbReference type="ARBA" id="ARBA00023163"/>
    </source>
</evidence>
<dbReference type="PANTHER" id="PTHR19376">
    <property type="entry name" value="DNA-DIRECTED RNA POLYMERASE"/>
    <property type="match status" value="1"/>
</dbReference>
<dbReference type="SUPFAM" id="SSF64484">
    <property type="entry name" value="beta and beta-prime subunits of DNA dependent RNA-polymerase"/>
    <property type="match status" value="1"/>
</dbReference>
<dbReference type="GO" id="GO:0046872">
    <property type="term" value="F:metal ion binding"/>
    <property type="evidence" value="ECO:0007669"/>
    <property type="project" value="UniProtKB-KW"/>
</dbReference>
<dbReference type="Gene3D" id="2.40.40.20">
    <property type="match status" value="1"/>
</dbReference>
<dbReference type="GO" id="GO:0006351">
    <property type="term" value="P:DNA-templated transcription"/>
    <property type="evidence" value="ECO:0007669"/>
    <property type="project" value="InterPro"/>
</dbReference>
<organism evidence="10">
    <name type="scientific">marine metagenome</name>
    <dbReference type="NCBI Taxonomy" id="408172"/>
    <lineage>
        <taxon>unclassified sequences</taxon>
        <taxon>metagenomes</taxon>
        <taxon>ecological metagenomes</taxon>
    </lineage>
</organism>
<dbReference type="InterPro" id="IPR007080">
    <property type="entry name" value="RNA_pol_Rpb1_1"/>
</dbReference>
<dbReference type="GO" id="GO:0003899">
    <property type="term" value="F:DNA-directed RNA polymerase activity"/>
    <property type="evidence" value="ECO:0007669"/>
    <property type="project" value="UniProtKB-EC"/>
</dbReference>
<reference evidence="10" key="1">
    <citation type="submission" date="2018-05" db="EMBL/GenBank/DDBJ databases">
        <authorList>
            <person name="Lanie J.A."/>
            <person name="Ng W.-L."/>
            <person name="Kazmierczak K.M."/>
            <person name="Andrzejewski T.M."/>
            <person name="Davidsen T.M."/>
            <person name="Wayne K.J."/>
            <person name="Tettelin H."/>
            <person name="Glass J.I."/>
            <person name="Rusch D."/>
            <person name="Podicherti R."/>
            <person name="Tsui H.-C.T."/>
            <person name="Winkler M.E."/>
        </authorList>
    </citation>
    <scope>NUCLEOTIDE SEQUENCE</scope>
</reference>
<feature type="non-terminal residue" evidence="10">
    <location>
        <position position="1"/>
    </location>
</feature>
<dbReference type="Gene3D" id="1.10.1790.20">
    <property type="match status" value="1"/>
</dbReference>
<evidence type="ECO:0000256" key="1">
    <source>
        <dbReference type="ARBA" id="ARBA00012418"/>
    </source>
</evidence>
<evidence type="ECO:0000256" key="3">
    <source>
        <dbReference type="ARBA" id="ARBA00022679"/>
    </source>
</evidence>
<dbReference type="InterPro" id="IPR045867">
    <property type="entry name" value="DNA-dir_RpoC_beta_prime"/>
</dbReference>
<dbReference type="NCBIfam" id="TIGR02386">
    <property type="entry name" value="rpoC_TIGR"/>
    <property type="match status" value="1"/>
</dbReference>
<sequence>RCGVEVARSKVRRERMGHIDLAAPVAHIWFSKGTPSRLGLLLDLSPRNLDRVLYFAQYLVTSVDEEIKAQILVTYESDLEALISEKTAKIEAEKQRILEEIRLEVEPLEALLLESLDGAEDIEVTETQADAKLKLDEINDNSSGRLSESEVPLHEEYDPQIARVEELISELEDLHVTKLLTETQYRDHRDNFPGVFQAGMGAESVLNVLQNHIDLDDLKNHLQDEMHSTSGQRRKKAIKRLRVAESFRKSNNKPEWMVLTNLPVLPPDLRPMVQLDGGRFATSDLNDLYRRVINRNNRLKRLIELQAPEIIVRNEKRMLQESVDALIDNGRRGRAVAGSHNHKLKSLSDLLRGKQGRFRQNLLGKRVDYSGRSVIIAGPELKLHQCGLPRRMALELFKPFVMHRLVLKGYAHNIRSAKRLAERNRSEVWDILGEVVTERPVLLNRAPTLHRLGIQAFEPVLIEGSAIRVHPLVCTAFNADFDGDQMAVHVPLSRVAVLEARRLMLSTFNMLAPSSGEPIVTPSLDMVLGCYYMTSIDPNGHGTGKSFSNFEDATLAYEVGATNLRSLINVRNSDGEWMETTVGRILFNDILPEEIPFENSEVERNRLRELTSQCFRALGNEGAAVVLDDIKSIGFKNASKSGVSIAINDVIVSPRKPEIVAKAEDAVTQLENQYQDGLITDEEKYTATVKIWTDANDELTQVIADDLPNYGGIYMMANSGAKGNIAQIKQMAGMRGLMSNPRGRIIDRPIKSNFREGLTVLEYFISTHGARKGLADTALRTADSGYLTRRLIDVAQEVIVMEEDCNVEQGLLITDYKDEALSDLFFDRIKYRYVAAPVSNPKTGEIIVEANHLIKEDDITVLKESGVTSAEVRSPLTCEAERGLCRLCYGLSLANLQPIMIGDAVGIIAAQSIGEPGTQLTMRTFHTGGVAGSDITSGLPRVEELFEARSPKGAAVLSEISGTAEVVESNEGRTVRILNSEELADEYTISGYAPLIKKGDTVIIGTPIAALKDAEGDDGIIHARNSGLANIKKDTITITWTDEEQREYPIPAASHIEIIEGDFIEAGQAITSGPKNPQQILEIQGREAVQSYLIEEVQKVYRSQGVPIHDKHIEAIIRQMLRRVQVHEAGDTDLLPGDPMDRKEFEEKNAEIIAEGGDPATAVPILLGITRASLHMDSFLAAASFQETTRVLTESAVMGKRDMLTGLKENVIIGRLIPARYDNTSEGREKLGLNELEQLLALEDIPDSPPPPEFEDKEGNIIPVTQLEAGPEEEMEGIPGD</sequence>
<dbReference type="InterPro" id="IPR007066">
    <property type="entry name" value="RNA_pol_Rpb1_3"/>
</dbReference>
<dbReference type="Gene3D" id="2.40.50.100">
    <property type="match status" value="2"/>
</dbReference>
<dbReference type="Pfam" id="PF04997">
    <property type="entry name" value="RNA_pol_Rpb1_1"/>
    <property type="match status" value="1"/>
</dbReference>
<keyword evidence="3" id="KW-0808">Transferase</keyword>
<feature type="domain" description="RNA polymerase N-terminal" evidence="9">
    <location>
        <begin position="255"/>
        <end position="534"/>
    </location>
</feature>
<feature type="region of interest" description="Disordered" evidence="8">
    <location>
        <begin position="1243"/>
        <end position="1281"/>
    </location>
</feature>
<dbReference type="InterPro" id="IPR038120">
    <property type="entry name" value="Rpb1_funnel_sf"/>
</dbReference>
<dbReference type="Gene3D" id="1.10.150.390">
    <property type="match status" value="1"/>
</dbReference>
<dbReference type="Pfam" id="PF04998">
    <property type="entry name" value="RNA_pol_Rpb1_5"/>
    <property type="match status" value="1"/>
</dbReference>
<keyword evidence="5" id="KW-0479">Metal-binding</keyword>
<dbReference type="InterPro" id="IPR007083">
    <property type="entry name" value="RNA_pol_Rpb1_4"/>
</dbReference>
<evidence type="ECO:0000256" key="8">
    <source>
        <dbReference type="SAM" id="MobiDB-lite"/>
    </source>
</evidence>
<evidence type="ECO:0000256" key="2">
    <source>
        <dbReference type="ARBA" id="ARBA00022478"/>
    </source>
</evidence>
<dbReference type="Gene3D" id="1.10.274.100">
    <property type="entry name" value="RNA polymerase Rpb1, domain 3"/>
    <property type="match status" value="2"/>
</dbReference>
<dbReference type="InterPro" id="IPR006592">
    <property type="entry name" value="RNA_pol_N"/>
</dbReference>
<keyword evidence="2" id="KW-0240">DNA-directed RNA polymerase</keyword>